<dbReference type="PANTHER" id="PTHR48081:SF13">
    <property type="entry name" value="ALPHA_BETA HYDROLASE"/>
    <property type="match status" value="1"/>
</dbReference>
<dbReference type="PANTHER" id="PTHR48081">
    <property type="entry name" value="AB HYDROLASE SUPERFAMILY PROTEIN C4A8.06C"/>
    <property type="match status" value="1"/>
</dbReference>
<keyword evidence="4" id="KW-1185">Reference proteome</keyword>
<organism evidence="3 4">
    <name type="scientific">Actinomadura namibiensis</name>
    <dbReference type="NCBI Taxonomy" id="182080"/>
    <lineage>
        <taxon>Bacteria</taxon>
        <taxon>Bacillati</taxon>
        <taxon>Actinomycetota</taxon>
        <taxon>Actinomycetes</taxon>
        <taxon>Streptosporangiales</taxon>
        <taxon>Thermomonosporaceae</taxon>
        <taxon>Actinomadura</taxon>
    </lineage>
</organism>
<dbReference type="Gene3D" id="3.40.50.1820">
    <property type="entry name" value="alpha/beta hydrolase"/>
    <property type="match status" value="1"/>
</dbReference>
<keyword evidence="1" id="KW-0378">Hydrolase</keyword>
<dbReference type="EMBL" id="JACJIA010000002">
    <property type="protein sequence ID" value="MBA8950273.1"/>
    <property type="molecule type" value="Genomic_DNA"/>
</dbReference>
<gene>
    <name evidence="3" type="ORF">HNR61_001886</name>
</gene>
<dbReference type="AlphaFoldDB" id="A0A7W3LLG2"/>
<evidence type="ECO:0000259" key="2">
    <source>
        <dbReference type="Pfam" id="PF20434"/>
    </source>
</evidence>
<reference evidence="3 4" key="1">
    <citation type="submission" date="2020-08" db="EMBL/GenBank/DDBJ databases">
        <title>Genomic Encyclopedia of Type Strains, Phase IV (KMG-IV): sequencing the most valuable type-strain genomes for metagenomic binning, comparative biology and taxonomic classification.</title>
        <authorList>
            <person name="Goeker M."/>
        </authorList>
    </citation>
    <scope>NUCLEOTIDE SEQUENCE [LARGE SCALE GENOMIC DNA]</scope>
    <source>
        <strain evidence="3 4">DSM 44197</strain>
    </source>
</reference>
<comment type="caution">
    <text evidence="3">The sequence shown here is derived from an EMBL/GenBank/DDBJ whole genome shotgun (WGS) entry which is preliminary data.</text>
</comment>
<protein>
    <submittedName>
        <fullName evidence="3">Acetyl esterase/lipase</fullName>
    </submittedName>
</protein>
<sequence>MHPDLPALRLPPDPARLPLPPAERPADGVVLHRGAPYAFVPGFRPLELDLWLPADAGAPLPVILYVHGGAWRAGRRSVMSPLTRDWTPGPFARMARAGFAVASVDYRLSGGAPYPAQLEDVTAARTWLAARTDLDLDVARTVLWGESAGALLASLAALTTPARACVAWYGHSDLPALAEHHPDGESYTNDPATPEARLLGAPVARAPRAREASPVTHVTASAPPFLLVHGTEDSLVPHRQSEHLAEALRRAGADATLDTVPGADHMWLGVPGAEVERVFADSLAFALRHTA</sequence>
<proteinExistence type="predicted"/>
<evidence type="ECO:0000313" key="4">
    <source>
        <dbReference type="Proteomes" id="UP000572680"/>
    </source>
</evidence>
<name>A0A7W3LLG2_ACTNM</name>
<evidence type="ECO:0000313" key="3">
    <source>
        <dbReference type="EMBL" id="MBA8950273.1"/>
    </source>
</evidence>
<dbReference type="Pfam" id="PF20434">
    <property type="entry name" value="BD-FAE"/>
    <property type="match status" value="1"/>
</dbReference>
<dbReference type="InterPro" id="IPR049492">
    <property type="entry name" value="BD-FAE-like_dom"/>
</dbReference>
<dbReference type="Proteomes" id="UP000572680">
    <property type="component" value="Unassembled WGS sequence"/>
</dbReference>
<dbReference type="RefSeq" id="WP_182842719.1">
    <property type="nucleotide sequence ID" value="NZ_BAAALP010000035.1"/>
</dbReference>
<dbReference type="InterPro" id="IPR029058">
    <property type="entry name" value="AB_hydrolase_fold"/>
</dbReference>
<feature type="domain" description="BD-FAE-like" evidence="2">
    <location>
        <begin position="48"/>
        <end position="248"/>
    </location>
</feature>
<dbReference type="SUPFAM" id="SSF53474">
    <property type="entry name" value="alpha/beta-Hydrolases"/>
    <property type="match status" value="1"/>
</dbReference>
<dbReference type="GO" id="GO:0016787">
    <property type="term" value="F:hydrolase activity"/>
    <property type="evidence" value="ECO:0007669"/>
    <property type="project" value="UniProtKB-KW"/>
</dbReference>
<evidence type="ECO:0000256" key="1">
    <source>
        <dbReference type="ARBA" id="ARBA00022801"/>
    </source>
</evidence>
<accession>A0A7W3LLG2</accession>
<dbReference type="InterPro" id="IPR050300">
    <property type="entry name" value="GDXG_lipolytic_enzyme"/>
</dbReference>